<keyword evidence="6" id="KW-1185">Reference proteome</keyword>
<proteinExistence type="predicted"/>
<dbReference type="Pfam" id="PF00005">
    <property type="entry name" value="ABC_tran"/>
    <property type="match status" value="1"/>
</dbReference>
<keyword evidence="3 5" id="KW-0067">ATP-binding</keyword>
<protein>
    <submittedName>
        <fullName evidence="5">Molybdate transport system ATP-binding protein</fullName>
    </submittedName>
</protein>
<name>A0A239H7P6_9BACT</name>
<dbReference type="PROSITE" id="PS00211">
    <property type="entry name" value="ABC_TRANSPORTER_1"/>
    <property type="match status" value="1"/>
</dbReference>
<reference evidence="5 6" key="1">
    <citation type="submission" date="2017-06" db="EMBL/GenBank/DDBJ databases">
        <authorList>
            <person name="Kim H.J."/>
            <person name="Triplett B.A."/>
        </authorList>
    </citation>
    <scope>NUCLEOTIDE SEQUENCE [LARGE SCALE GENOMIC DNA]</scope>
    <source>
        <strain evidence="5 6">DSM 18704</strain>
    </source>
</reference>
<dbReference type="Gene3D" id="3.40.50.300">
    <property type="entry name" value="P-loop containing nucleotide triphosphate hydrolases"/>
    <property type="match status" value="1"/>
</dbReference>
<evidence type="ECO:0000256" key="2">
    <source>
        <dbReference type="ARBA" id="ARBA00022741"/>
    </source>
</evidence>
<dbReference type="PANTHER" id="PTHR42781:SF4">
    <property type="entry name" value="SPERMIDINE_PUTRESCINE IMPORT ATP-BINDING PROTEIN POTA"/>
    <property type="match status" value="1"/>
</dbReference>
<dbReference type="SMART" id="SM00382">
    <property type="entry name" value="AAA"/>
    <property type="match status" value="1"/>
</dbReference>
<evidence type="ECO:0000313" key="6">
    <source>
        <dbReference type="Proteomes" id="UP000198356"/>
    </source>
</evidence>
<sequence>MSQAPETSFHHEVELSHRTGPLSLDVRFELTKPWTVLFAPSGAGKSTILRMIAGLAAPNTGRVALRYGEQKVVLTDTSRRIMIPPHLRAVRLVAQRPALFPNRSVILNLQYGMPTPERNRQSLDKHFALLDSVVELCRISPLLYKMPSQLSGGESQRVAIARAIAAGFGRLLMLDEPFTGMDGVLRDELIAGLKEWQAKQGAPILMVTHDIGEVFATGAEVMRMENGRIVAVGPAEIVLAAERERLLGLLGRTADPLQG</sequence>
<dbReference type="InterPro" id="IPR017871">
    <property type="entry name" value="ABC_transporter-like_CS"/>
</dbReference>
<dbReference type="InterPro" id="IPR027417">
    <property type="entry name" value="P-loop_NTPase"/>
</dbReference>
<dbReference type="InterPro" id="IPR003593">
    <property type="entry name" value="AAA+_ATPase"/>
</dbReference>
<dbReference type="PANTHER" id="PTHR42781">
    <property type="entry name" value="SPERMIDINE/PUTRESCINE IMPORT ATP-BINDING PROTEIN POTA"/>
    <property type="match status" value="1"/>
</dbReference>
<dbReference type="Proteomes" id="UP000198356">
    <property type="component" value="Unassembled WGS sequence"/>
</dbReference>
<dbReference type="GO" id="GO:0005524">
    <property type="term" value="F:ATP binding"/>
    <property type="evidence" value="ECO:0007669"/>
    <property type="project" value="UniProtKB-KW"/>
</dbReference>
<dbReference type="RefSeq" id="WP_245817870.1">
    <property type="nucleotide sequence ID" value="NZ_FZOU01000002.1"/>
</dbReference>
<keyword evidence="1" id="KW-0813">Transport</keyword>
<dbReference type="PROSITE" id="PS50893">
    <property type="entry name" value="ABC_TRANSPORTER_2"/>
    <property type="match status" value="1"/>
</dbReference>
<gene>
    <name evidence="5" type="ORF">SAMN05421770_102259</name>
</gene>
<accession>A0A239H7P6</accession>
<evidence type="ECO:0000256" key="3">
    <source>
        <dbReference type="ARBA" id="ARBA00022840"/>
    </source>
</evidence>
<dbReference type="EMBL" id="FZOU01000002">
    <property type="protein sequence ID" value="SNS77191.1"/>
    <property type="molecule type" value="Genomic_DNA"/>
</dbReference>
<dbReference type="InterPro" id="IPR050093">
    <property type="entry name" value="ABC_SmlMolc_Importer"/>
</dbReference>
<feature type="domain" description="ABC transporter" evidence="4">
    <location>
        <begin position="2"/>
        <end position="251"/>
    </location>
</feature>
<dbReference type="SUPFAM" id="SSF52540">
    <property type="entry name" value="P-loop containing nucleoside triphosphate hydrolases"/>
    <property type="match status" value="1"/>
</dbReference>
<evidence type="ECO:0000313" key="5">
    <source>
        <dbReference type="EMBL" id="SNS77191.1"/>
    </source>
</evidence>
<organism evidence="5 6">
    <name type="scientific">Granulicella rosea</name>
    <dbReference type="NCBI Taxonomy" id="474952"/>
    <lineage>
        <taxon>Bacteria</taxon>
        <taxon>Pseudomonadati</taxon>
        <taxon>Acidobacteriota</taxon>
        <taxon>Terriglobia</taxon>
        <taxon>Terriglobales</taxon>
        <taxon>Acidobacteriaceae</taxon>
        <taxon>Granulicella</taxon>
    </lineage>
</organism>
<dbReference type="InterPro" id="IPR003439">
    <property type="entry name" value="ABC_transporter-like_ATP-bd"/>
</dbReference>
<evidence type="ECO:0000259" key="4">
    <source>
        <dbReference type="PROSITE" id="PS50893"/>
    </source>
</evidence>
<evidence type="ECO:0000256" key="1">
    <source>
        <dbReference type="ARBA" id="ARBA00022448"/>
    </source>
</evidence>
<keyword evidence="2" id="KW-0547">Nucleotide-binding</keyword>
<dbReference type="AlphaFoldDB" id="A0A239H7P6"/>
<dbReference type="GO" id="GO:0016887">
    <property type="term" value="F:ATP hydrolysis activity"/>
    <property type="evidence" value="ECO:0007669"/>
    <property type="project" value="InterPro"/>
</dbReference>